<dbReference type="AlphaFoldDB" id="A0A0L8G9U2"/>
<dbReference type="PROSITE" id="PS50158">
    <property type="entry name" value="ZF_CCHC"/>
    <property type="match status" value="1"/>
</dbReference>
<dbReference type="InterPro" id="IPR001878">
    <property type="entry name" value="Znf_CCHC"/>
</dbReference>
<sequence>MGGGKRVARVRIGKVPPELEETWLMTAIMFNIKEEAKILKATRTQSIDYWGYGIELTIQATVEDLNRIDEDIVLPDDLRLRVKVEGRPPTCFACGEKDHMKARCPQREQTEKQENTNQVVQAETEENTTEEGFTVVERKRRSGRTNSPPENQKKKKEEVEKKAVTRGKADEEVTEQEREKATTKQVDLQKEGTVRRTQVSPAKEEDSRVQTCEDEMEK</sequence>
<protein>
    <recommendedName>
        <fullName evidence="3">CCHC-type domain-containing protein</fullName>
    </recommendedName>
</protein>
<keyword evidence="1" id="KW-0479">Metal-binding</keyword>
<feature type="compositionally biased region" description="Basic and acidic residues" evidence="2">
    <location>
        <begin position="151"/>
        <end position="194"/>
    </location>
</feature>
<dbReference type="SUPFAM" id="SSF57756">
    <property type="entry name" value="Retrovirus zinc finger-like domains"/>
    <property type="match status" value="1"/>
</dbReference>
<dbReference type="InterPro" id="IPR036875">
    <property type="entry name" value="Znf_CCHC_sf"/>
</dbReference>
<evidence type="ECO:0000256" key="2">
    <source>
        <dbReference type="SAM" id="MobiDB-lite"/>
    </source>
</evidence>
<dbReference type="EMBL" id="KQ423213">
    <property type="protein sequence ID" value="KOF73335.1"/>
    <property type="molecule type" value="Genomic_DNA"/>
</dbReference>
<dbReference type="OrthoDB" id="6196385at2759"/>
<name>A0A0L8G9U2_OCTBM</name>
<reference evidence="4" key="1">
    <citation type="submission" date="2015-07" db="EMBL/GenBank/DDBJ databases">
        <title>MeaNS - Measles Nucleotide Surveillance Program.</title>
        <authorList>
            <person name="Tran T."/>
            <person name="Druce J."/>
        </authorList>
    </citation>
    <scope>NUCLEOTIDE SEQUENCE</scope>
    <source>
        <strain evidence="4">UCB-OBI-ISO-001</strain>
        <tissue evidence="4">Gonad</tissue>
    </source>
</reference>
<feature type="compositionally biased region" description="Basic and acidic residues" evidence="2">
    <location>
        <begin position="105"/>
        <end position="114"/>
    </location>
</feature>
<organism evidence="4">
    <name type="scientific">Octopus bimaculoides</name>
    <name type="common">California two-spotted octopus</name>
    <dbReference type="NCBI Taxonomy" id="37653"/>
    <lineage>
        <taxon>Eukaryota</taxon>
        <taxon>Metazoa</taxon>
        <taxon>Spiralia</taxon>
        <taxon>Lophotrochozoa</taxon>
        <taxon>Mollusca</taxon>
        <taxon>Cephalopoda</taxon>
        <taxon>Coleoidea</taxon>
        <taxon>Octopodiformes</taxon>
        <taxon>Octopoda</taxon>
        <taxon>Incirrata</taxon>
        <taxon>Octopodidae</taxon>
        <taxon>Octopus</taxon>
    </lineage>
</organism>
<evidence type="ECO:0000313" key="4">
    <source>
        <dbReference type="EMBL" id="KOF73335.1"/>
    </source>
</evidence>
<evidence type="ECO:0000259" key="3">
    <source>
        <dbReference type="PROSITE" id="PS50158"/>
    </source>
</evidence>
<dbReference type="KEGG" id="obi:106878453"/>
<feature type="domain" description="CCHC-type" evidence="3">
    <location>
        <begin position="91"/>
        <end position="106"/>
    </location>
</feature>
<evidence type="ECO:0000256" key="1">
    <source>
        <dbReference type="PROSITE-ProRule" id="PRU00047"/>
    </source>
</evidence>
<keyword evidence="1" id="KW-0863">Zinc-finger</keyword>
<feature type="region of interest" description="Disordered" evidence="2">
    <location>
        <begin position="105"/>
        <end position="218"/>
    </location>
</feature>
<keyword evidence="1" id="KW-0862">Zinc</keyword>
<gene>
    <name evidence="4" type="ORF">OCBIM_22038092mg</name>
</gene>
<dbReference type="SMART" id="SM00343">
    <property type="entry name" value="ZnF_C2HC"/>
    <property type="match status" value="1"/>
</dbReference>
<proteinExistence type="predicted"/>
<dbReference type="GO" id="GO:0003676">
    <property type="term" value="F:nucleic acid binding"/>
    <property type="evidence" value="ECO:0007669"/>
    <property type="project" value="InterPro"/>
</dbReference>
<dbReference type="Gene3D" id="4.10.60.10">
    <property type="entry name" value="Zinc finger, CCHC-type"/>
    <property type="match status" value="1"/>
</dbReference>
<dbReference type="GO" id="GO:0008270">
    <property type="term" value="F:zinc ion binding"/>
    <property type="evidence" value="ECO:0007669"/>
    <property type="project" value="UniProtKB-KW"/>
</dbReference>
<accession>A0A0L8G9U2</accession>